<gene>
    <name evidence="1" type="ORF">WM40_11435</name>
</gene>
<organism evidence="1 2">
    <name type="scientific">Robbsia andropogonis</name>
    <dbReference type="NCBI Taxonomy" id="28092"/>
    <lineage>
        <taxon>Bacteria</taxon>
        <taxon>Pseudomonadati</taxon>
        <taxon>Pseudomonadota</taxon>
        <taxon>Betaproteobacteria</taxon>
        <taxon>Burkholderiales</taxon>
        <taxon>Burkholderiaceae</taxon>
        <taxon>Robbsia</taxon>
    </lineage>
</organism>
<keyword evidence="2" id="KW-1185">Reference proteome</keyword>
<dbReference type="PATRIC" id="fig|28092.6.peg.2683"/>
<protein>
    <submittedName>
        <fullName evidence="1">Uncharacterized protein</fullName>
    </submittedName>
</protein>
<proteinExistence type="predicted"/>
<dbReference type="EMBL" id="LAQU01000009">
    <property type="protein sequence ID" value="KKB63584.1"/>
    <property type="molecule type" value="Genomic_DNA"/>
</dbReference>
<evidence type="ECO:0000313" key="2">
    <source>
        <dbReference type="Proteomes" id="UP000033618"/>
    </source>
</evidence>
<sequence>MQGDVRYRRLVVGVKWFHVDARCLPVPGFDKQHEVTYKAPGRVPWQHDCQVTLTELEKHGHAYRSHPTRKG</sequence>
<accession>A0A0F5K152</accession>
<dbReference type="Proteomes" id="UP000033618">
    <property type="component" value="Unassembled WGS sequence"/>
</dbReference>
<name>A0A0F5K152_9BURK</name>
<evidence type="ECO:0000313" key="1">
    <source>
        <dbReference type="EMBL" id="KKB63584.1"/>
    </source>
</evidence>
<comment type="caution">
    <text evidence="1">The sequence shown here is derived from an EMBL/GenBank/DDBJ whole genome shotgun (WGS) entry which is preliminary data.</text>
</comment>
<dbReference type="AlphaFoldDB" id="A0A0F5K152"/>
<reference evidence="1 2" key="1">
    <citation type="submission" date="2015-03" db="EMBL/GenBank/DDBJ databases">
        <title>Draft Genome Sequence of Burkholderia andropogonis type strain ICMP2807, isolated from Sorghum bicolor.</title>
        <authorList>
            <person name="Lopes-Santos L."/>
            <person name="Castro D.B."/>
            <person name="Ottoboni L.M."/>
            <person name="Park D."/>
            <person name="Weirc B.S."/>
            <person name="Destefano S.A."/>
        </authorList>
    </citation>
    <scope>NUCLEOTIDE SEQUENCE [LARGE SCALE GENOMIC DNA]</scope>
    <source>
        <strain evidence="1 2">ICMP2807</strain>
    </source>
</reference>